<protein>
    <recommendedName>
        <fullName evidence="2">D-isomer specific 2-hydroxyacid dehydrogenase catalytic domain-containing protein</fullName>
    </recommendedName>
</protein>
<organism evidence="1">
    <name type="scientific">marine metagenome</name>
    <dbReference type="NCBI Taxonomy" id="408172"/>
    <lineage>
        <taxon>unclassified sequences</taxon>
        <taxon>metagenomes</taxon>
        <taxon>ecological metagenomes</taxon>
    </lineage>
</organism>
<feature type="non-terminal residue" evidence="1">
    <location>
        <position position="77"/>
    </location>
</feature>
<evidence type="ECO:0000313" key="1">
    <source>
        <dbReference type="EMBL" id="SVD08395.1"/>
    </source>
</evidence>
<dbReference type="AlphaFoldDB" id="A0A382SG15"/>
<dbReference type="EMBL" id="UINC01128562">
    <property type="protein sequence ID" value="SVD08395.1"/>
    <property type="molecule type" value="Genomic_DNA"/>
</dbReference>
<accession>A0A382SG15</accession>
<proteinExistence type="predicted"/>
<dbReference type="Gene3D" id="3.40.50.720">
    <property type="entry name" value="NAD(P)-binding Rossmann-like Domain"/>
    <property type="match status" value="1"/>
</dbReference>
<reference evidence="1" key="1">
    <citation type="submission" date="2018-05" db="EMBL/GenBank/DDBJ databases">
        <authorList>
            <person name="Lanie J.A."/>
            <person name="Ng W.-L."/>
            <person name="Kazmierczak K.M."/>
            <person name="Andrzejewski T.M."/>
            <person name="Davidsen T.M."/>
            <person name="Wayne K.J."/>
            <person name="Tettelin H."/>
            <person name="Glass J.I."/>
            <person name="Rusch D."/>
            <person name="Podicherti R."/>
            <person name="Tsui H.-C.T."/>
            <person name="Winkler M.E."/>
        </authorList>
    </citation>
    <scope>NUCLEOTIDE SEQUENCE</scope>
</reference>
<gene>
    <name evidence="1" type="ORF">METZ01_LOCUS361249</name>
</gene>
<name>A0A382SG15_9ZZZZ</name>
<evidence type="ECO:0008006" key="2">
    <source>
        <dbReference type="Google" id="ProtNLM"/>
    </source>
</evidence>
<sequence length="77" mass="8701">MKKNILIPDVVVPPAQIEHDTLGEQYNIIVGEAQHANDIPDEIWKQSHGILAFHLMDYNAELLSKLENCQIIVRLGV</sequence>